<evidence type="ECO:0000313" key="2">
    <source>
        <dbReference type="EMBL" id="TGO79905.1"/>
    </source>
</evidence>
<dbReference type="Proteomes" id="UP000297229">
    <property type="component" value="Unassembled WGS sequence"/>
</dbReference>
<dbReference type="EMBL" id="PQXM01000020">
    <property type="protein sequence ID" value="TGO79905.1"/>
    <property type="molecule type" value="Genomic_DNA"/>
</dbReference>
<organism evidence="2 3">
    <name type="scientific">Botrytis elliptica</name>
    <dbReference type="NCBI Taxonomy" id="278938"/>
    <lineage>
        <taxon>Eukaryota</taxon>
        <taxon>Fungi</taxon>
        <taxon>Dikarya</taxon>
        <taxon>Ascomycota</taxon>
        <taxon>Pezizomycotina</taxon>
        <taxon>Leotiomycetes</taxon>
        <taxon>Helotiales</taxon>
        <taxon>Sclerotiniaceae</taxon>
        <taxon>Botrytis</taxon>
    </lineage>
</organism>
<dbReference type="OrthoDB" id="3543716at2759"/>
<protein>
    <submittedName>
        <fullName evidence="2">Uncharacterized protein</fullName>
    </submittedName>
</protein>
<feature type="region of interest" description="Disordered" evidence="1">
    <location>
        <begin position="222"/>
        <end position="244"/>
    </location>
</feature>
<feature type="compositionally biased region" description="Low complexity" evidence="1">
    <location>
        <begin position="222"/>
        <end position="231"/>
    </location>
</feature>
<proteinExistence type="predicted"/>
<dbReference type="AlphaFoldDB" id="A0A4Z1K209"/>
<name>A0A4Z1K209_9HELO</name>
<evidence type="ECO:0000313" key="3">
    <source>
        <dbReference type="Proteomes" id="UP000297229"/>
    </source>
</evidence>
<keyword evidence="3" id="KW-1185">Reference proteome</keyword>
<gene>
    <name evidence="2" type="ORF">BELL_0020g00420</name>
</gene>
<comment type="caution">
    <text evidence="2">The sequence shown here is derived from an EMBL/GenBank/DDBJ whole genome shotgun (WGS) entry which is preliminary data.</text>
</comment>
<reference evidence="2 3" key="1">
    <citation type="submission" date="2017-12" db="EMBL/GenBank/DDBJ databases">
        <title>Comparative genomics of Botrytis spp.</title>
        <authorList>
            <person name="Valero-Jimenez C.A."/>
            <person name="Tapia P."/>
            <person name="Veloso J."/>
            <person name="Silva-Moreno E."/>
            <person name="Staats M."/>
            <person name="Valdes J.H."/>
            <person name="Van Kan J.A.L."/>
        </authorList>
    </citation>
    <scope>NUCLEOTIDE SEQUENCE [LARGE SCALE GENOMIC DNA]</scope>
    <source>
        <strain evidence="2 3">Be9601</strain>
    </source>
</reference>
<sequence>MSAIDSIQEGTALSSPDAQQLRRKESFLDSCPELPKDHNLLNQILTIALICIQSNPIEDHHINGFLRFLGMIYLPRLIKNRDNDPLPPPAVWMHRYVHYYSECVPSITSSCRQMLDSHSGSESDLEFKGFLEKNCQFLLELCRKSAESIPAPVATPPLTPRTNLELQLVLVDRALEAKAKVHVSKKVEGKMEDKVKGEVLGKLSELAGSIKSVIEVVANGGSNIASNGSNSLDQPSKKRKGAPK</sequence>
<accession>A0A4Z1K209</accession>
<evidence type="ECO:0000256" key="1">
    <source>
        <dbReference type="SAM" id="MobiDB-lite"/>
    </source>
</evidence>